<comment type="caution">
    <text evidence="1">The sequence shown here is derived from an EMBL/GenBank/DDBJ whole genome shotgun (WGS) entry which is preliminary data.</text>
</comment>
<reference evidence="1" key="1">
    <citation type="submission" date="2022-04" db="EMBL/GenBank/DDBJ databases">
        <title>Jade perch genome.</title>
        <authorList>
            <person name="Chao B."/>
        </authorList>
    </citation>
    <scope>NUCLEOTIDE SEQUENCE</scope>
    <source>
        <strain evidence="1">CB-2022</strain>
    </source>
</reference>
<name>A0ACB8VXJ2_9TELE</name>
<sequence>FSKEAESIRICSSPCPGLQITELIRRSEQWIPSSLGYRRPSLSQQGGVHVYPAWSPCAVTAGSHASITAMATSRRSEARLDVTFKRSPFSILHSSQVKALKEKIEAERGKDNFPVSGQKLIYAGKILQDDMPIKDYKIDETNFVVVMVSKTKPPAAASPPASEPPKPPAQDSGTTSTAVPPTTPASASASAPVPTRAAVPIPPEEAKEEPSAAATEPQQPASSSGGGQGLDASSALVTGAEYEFMLTEMMSMGYERERVVAALRASFNNPHRAVEYLLTGIPSSPVQESNPPAPAPASGPTEAPSLAEGENPLAFLRTQPQFLHMRQAIQQNPALLPALLQQLGRENPQLLQQISQHQELFIQMLNEPVGEGGDVPEVGEMGAAGEEGAPVNYIQVTPQEKEAIERLKALGFPEALVIQAYFACEKNENLAANFLLNQGLDDD</sequence>
<organism evidence="1 2">
    <name type="scientific">Scortum barcoo</name>
    <name type="common">barcoo grunter</name>
    <dbReference type="NCBI Taxonomy" id="214431"/>
    <lineage>
        <taxon>Eukaryota</taxon>
        <taxon>Metazoa</taxon>
        <taxon>Chordata</taxon>
        <taxon>Craniata</taxon>
        <taxon>Vertebrata</taxon>
        <taxon>Euteleostomi</taxon>
        <taxon>Actinopterygii</taxon>
        <taxon>Neopterygii</taxon>
        <taxon>Teleostei</taxon>
        <taxon>Neoteleostei</taxon>
        <taxon>Acanthomorphata</taxon>
        <taxon>Eupercaria</taxon>
        <taxon>Centrarchiformes</taxon>
        <taxon>Terapontoidei</taxon>
        <taxon>Terapontidae</taxon>
        <taxon>Scortum</taxon>
    </lineage>
</organism>
<dbReference type="EMBL" id="CM041547">
    <property type="protein sequence ID" value="KAI3360211.1"/>
    <property type="molecule type" value="Genomic_DNA"/>
</dbReference>
<evidence type="ECO:0000313" key="1">
    <source>
        <dbReference type="EMBL" id="KAI3360211.1"/>
    </source>
</evidence>
<gene>
    <name evidence="1" type="ORF">L3Q82_014524</name>
</gene>
<proteinExistence type="predicted"/>
<feature type="non-terminal residue" evidence="1">
    <location>
        <position position="1"/>
    </location>
</feature>
<evidence type="ECO:0000313" key="2">
    <source>
        <dbReference type="Proteomes" id="UP000831701"/>
    </source>
</evidence>
<protein>
    <submittedName>
        <fullName evidence="1">Uncharacterized protein</fullName>
    </submittedName>
</protein>
<accession>A0ACB8VXJ2</accession>
<dbReference type="Proteomes" id="UP000831701">
    <property type="component" value="Chromosome 17"/>
</dbReference>
<keyword evidence="2" id="KW-1185">Reference proteome</keyword>